<keyword evidence="1" id="KW-0812">Transmembrane</keyword>
<evidence type="ECO:0000256" key="1">
    <source>
        <dbReference type="SAM" id="Phobius"/>
    </source>
</evidence>
<comment type="caution">
    <text evidence="2">The sequence shown here is derived from an EMBL/GenBank/DDBJ whole genome shotgun (WGS) entry which is preliminary data.</text>
</comment>
<feature type="transmembrane region" description="Helical" evidence="1">
    <location>
        <begin position="49"/>
        <end position="68"/>
    </location>
</feature>
<proteinExistence type="predicted"/>
<organism evidence="2 3">
    <name type="scientific">Lactuca sativa</name>
    <name type="common">Garden lettuce</name>
    <dbReference type="NCBI Taxonomy" id="4236"/>
    <lineage>
        <taxon>Eukaryota</taxon>
        <taxon>Viridiplantae</taxon>
        <taxon>Streptophyta</taxon>
        <taxon>Embryophyta</taxon>
        <taxon>Tracheophyta</taxon>
        <taxon>Spermatophyta</taxon>
        <taxon>Magnoliopsida</taxon>
        <taxon>eudicotyledons</taxon>
        <taxon>Gunneridae</taxon>
        <taxon>Pentapetalae</taxon>
        <taxon>asterids</taxon>
        <taxon>campanulids</taxon>
        <taxon>Asterales</taxon>
        <taxon>Asteraceae</taxon>
        <taxon>Cichorioideae</taxon>
        <taxon>Cichorieae</taxon>
        <taxon>Lactucinae</taxon>
        <taxon>Lactuca</taxon>
    </lineage>
</organism>
<dbReference type="Proteomes" id="UP000235145">
    <property type="component" value="Unassembled WGS sequence"/>
</dbReference>
<accession>A0A9R1VJD1</accession>
<evidence type="ECO:0000313" key="3">
    <source>
        <dbReference type="Proteomes" id="UP000235145"/>
    </source>
</evidence>
<dbReference type="EMBL" id="NBSK02000005">
    <property type="protein sequence ID" value="KAJ0208342.1"/>
    <property type="molecule type" value="Genomic_DNA"/>
</dbReference>
<feature type="transmembrane region" description="Helical" evidence="1">
    <location>
        <begin position="80"/>
        <end position="100"/>
    </location>
</feature>
<name>A0A9R1VJD1_LACSA</name>
<gene>
    <name evidence="2" type="ORF">LSAT_V11C500268720</name>
</gene>
<keyword evidence="3" id="KW-1185">Reference proteome</keyword>
<sequence length="121" mass="13899">MGKIGEGFSHYIYSPIKARCIWNRPMSKMIGAGCVSAEHNAISWMQARFSLLLSSYSFLSYLSSVISYRRKQQALIPPVVILNFVVFGIIFCICFVIHLLELKIKQKKVEAKAKKHQEWET</sequence>
<dbReference type="AlphaFoldDB" id="A0A9R1VJD1"/>
<reference evidence="2 3" key="1">
    <citation type="journal article" date="2017" name="Nat. Commun.">
        <title>Genome assembly with in vitro proximity ligation data and whole-genome triplication in lettuce.</title>
        <authorList>
            <person name="Reyes-Chin-Wo S."/>
            <person name="Wang Z."/>
            <person name="Yang X."/>
            <person name="Kozik A."/>
            <person name="Arikit S."/>
            <person name="Song C."/>
            <person name="Xia L."/>
            <person name="Froenicke L."/>
            <person name="Lavelle D.O."/>
            <person name="Truco M.J."/>
            <person name="Xia R."/>
            <person name="Zhu S."/>
            <person name="Xu C."/>
            <person name="Xu H."/>
            <person name="Xu X."/>
            <person name="Cox K."/>
            <person name="Korf I."/>
            <person name="Meyers B.C."/>
            <person name="Michelmore R.W."/>
        </authorList>
    </citation>
    <scope>NUCLEOTIDE SEQUENCE [LARGE SCALE GENOMIC DNA]</scope>
    <source>
        <strain evidence="3">cv. Salinas</strain>
        <tissue evidence="2">Seedlings</tissue>
    </source>
</reference>
<evidence type="ECO:0000313" key="2">
    <source>
        <dbReference type="EMBL" id="KAJ0208342.1"/>
    </source>
</evidence>
<protein>
    <submittedName>
        <fullName evidence="2">Uncharacterized protein</fullName>
    </submittedName>
</protein>
<keyword evidence="1" id="KW-1133">Transmembrane helix</keyword>
<keyword evidence="1" id="KW-0472">Membrane</keyword>